<evidence type="ECO:0000256" key="6">
    <source>
        <dbReference type="ARBA" id="ARBA00023180"/>
    </source>
</evidence>
<dbReference type="EC" id="3.1.1.-" evidence="7"/>
<name>A0A2A2KRG4_9BILA</name>
<dbReference type="GO" id="GO:0005576">
    <property type="term" value="C:extracellular region"/>
    <property type="evidence" value="ECO:0007669"/>
    <property type="project" value="TreeGrafter"/>
</dbReference>
<sequence length="478" mass="55523">MDIKKDSLEFWKQGYAAGYLEGKATRDLIALHIRNTLSNHCDGIMKYCQTLRQFIRDNVKWMIQQIMQNKEDQYWNQIALTLFQFKGIQDAYYHRKPRLKFELDLDVLSDSEEYVIEPLMMLQLHGDLKDLRYKFKKPKVPHKLFNKNNGHCSALVKLLPDHSDLFFAHVTWMSYSTMLRMQKKYKFKTGNAGQTYAFSGYPGTISSIDDFIVTSARLAILETTITNHNETLNNYITPQTIPSWIRTQAAQRTASTVKEWIDIFAKHNSGTYNNQWVIVDYKKFKSGQRMQDSELIYVLEQLPLITEHRDMTGHLLNSTYWPNYNRAYFPKIQIAMDMPTTVKNKGDWFSHDGAPRGKIFARDHKNVVDMDSMIRLMRSNNFKEDPLCRCNCTPPYSSDNAISCRNDLNDKNGIYPFDDLGFDDQGGTDVKVTNSHLIKSLQFTAIAGPTHDPLPVFDWNNDPFDGNVPHFGQPSRWT</sequence>
<comment type="caution">
    <text evidence="8">The sequence shown here is derived from an EMBL/GenBank/DDBJ whole genome shotgun (WGS) entry which is preliminary data.</text>
</comment>
<dbReference type="OrthoDB" id="443524at2759"/>
<proteinExistence type="inferred from homology"/>
<evidence type="ECO:0000256" key="7">
    <source>
        <dbReference type="RuleBase" id="RU364138"/>
    </source>
</evidence>
<evidence type="ECO:0000313" key="9">
    <source>
        <dbReference type="Proteomes" id="UP000218231"/>
    </source>
</evidence>
<keyword evidence="5 7" id="KW-0443">Lipid metabolism</keyword>
<dbReference type="GO" id="GO:0004620">
    <property type="term" value="F:phospholipase activity"/>
    <property type="evidence" value="ECO:0007669"/>
    <property type="project" value="InterPro"/>
</dbReference>
<comment type="similarity">
    <text evidence="1 7">Belongs to the phospholipase B-like family.</text>
</comment>
<gene>
    <name evidence="8" type="ORF">WR25_17721</name>
</gene>
<evidence type="ECO:0000256" key="1">
    <source>
        <dbReference type="ARBA" id="ARBA00007835"/>
    </source>
</evidence>
<evidence type="ECO:0000256" key="4">
    <source>
        <dbReference type="ARBA" id="ARBA00022963"/>
    </source>
</evidence>
<evidence type="ECO:0000256" key="2">
    <source>
        <dbReference type="ARBA" id="ARBA00022729"/>
    </source>
</evidence>
<keyword evidence="3 7" id="KW-0378">Hydrolase</keyword>
<accession>A0A2A2KRG4</accession>
<dbReference type="PANTHER" id="PTHR12370">
    <property type="entry name" value="PHOSPHOLIPASE B-RELATED"/>
    <property type="match status" value="1"/>
</dbReference>
<organism evidence="8 9">
    <name type="scientific">Diploscapter pachys</name>
    <dbReference type="NCBI Taxonomy" id="2018661"/>
    <lineage>
        <taxon>Eukaryota</taxon>
        <taxon>Metazoa</taxon>
        <taxon>Ecdysozoa</taxon>
        <taxon>Nematoda</taxon>
        <taxon>Chromadorea</taxon>
        <taxon>Rhabditida</taxon>
        <taxon>Rhabditina</taxon>
        <taxon>Rhabditomorpha</taxon>
        <taxon>Rhabditoidea</taxon>
        <taxon>Rhabditidae</taxon>
        <taxon>Diploscapter</taxon>
    </lineage>
</organism>
<reference evidence="8 9" key="1">
    <citation type="journal article" date="2017" name="Curr. Biol.">
        <title>Genome architecture and evolution of a unichromosomal asexual nematode.</title>
        <authorList>
            <person name="Fradin H."/>
            <person name="Zegar C."/>
            <person name="Gutwein M."/>
            <person name="Lucas J."/>
            <person name="Kovtun M."/>
            <person name="Corcoran D."/>
            <person name="Baugh L.R."/>
            <person name="Kiontke K."/>
            <person name="Gunsalus K."/>
            <person name="Fitch D.H."/>
            <person name="Piano F."/>
        </authorList>
    </citation>
    <scope>NUCLEOTIDE SEQUENCE [LARGE SCALE GENOMIC DNA]</scope>
    <source>
        <strain evidence="8">PF1309</strain>
    </source>
</reference>
<keyword evidence="9" id="KW-1185">Reference proteome</keyword>
<keyword evidence="4 7" id="KW-0442">Lipid degradation</keyword>
<dbReference type="Gene3D" id="3.60.60.30">
    <property type="match status" value="1"/>
</dbReference>
<dbReference type="AlphaFoldDB" id="A0A2A2KRG4"/>
<dbReference type="EMBL" id="LIAE01007886">
    <property type="protein sequence ID" value="PAV76407.1"/>
    <property type="molecule type" value="Genomic_DNA"/>
</dbReference>
<dbReference type="InterPro" id="IPR007000">
    <property type="entry name" value="PLipase_B-like"/>
</dbReference>
<dbReference type="PANTHER" id="PTHR12370:SF3">
    <property type="entry name" value="PHOSPHOLIPASE B-LIKE 2-RELATED"/>
    <property type="match status" value="1"/>
</dbReference>
<dbReference type="STRING" id="2018661.A0A2A2KRG4"/>
<evidence type="ECO:0000256" key="5">
    <source>
        <dbReference type="ARBA" id="ARBA00023098"/>
    </source>
</evidence>
<evidence type="ECO:0000256" key="3">
    <source>
        <dbReference type="ARBA" id="ARBA00022801"/>
    </source>
</evidence>
<keyword evidence="2" id="KW-0732">Signal</keyword>
<dbReference type="GO" id="GO:0009395">
    <property type="term" value="P:phospholipid catabolic process"/>
    <property type="evidence" value="ECO:0007669"/>
    <property type="project" value="TreeGrafter"/>
</dbReference>
<dbReference type="Pfam" id="PF04916">
    <property type="entry name" value="Phospholip_B"/>
    <property type="match status" value="1"/>
</dbReference>
<evidence type="ECO:0000313" key="8">
    <source>
        <dbReference type="EMBL" id="PAV76407.1"/>
    </source>
</evidence>
<keyword evidence="6" id="KW-0325">Glycoprotein</keyword>
<protein>
    <recommendedName>
        <fullName evidence="7">Phospholipase B-like</fullName>
        <ecNumber evidence="7">3.1.1.-</ecNumber>
    </recommendedName>
</protein>
<dbReference type="Proteomes" id="UP000218231">
    <property type="component" value="Unassembled WGS sequence"/>
</dbReference>
<comment type="function">
    <text evidence="7">Putative phospholipase.</text>
</comment>